<sequence length="378" mass="44495">MEHKIDRISELPDPILEHILSFIPTKQTLQLSILSKRWQRVWALFPVPEFNQFPFDKNLRKVPPNEKEQEIQRKKEEFINFVERSLLARYWQRLNLNKFSLVTLFDESDYAFVNRWIDYAIECNVKELNLDFSVRMGQKRYELPERVLVANSITELTLYVCKLKSFYSDINLSSLKKLVFSIVVVESQLVQTLINSCRDIEEMTFERCSGFKSIRVSGLPKLKAIALLLNSELESVEIEASNLESLVLKVYRPPCQINFDPCENLKKLVLHSCCITDKWLHDVLSKLQLIECLDLADCSMLKRIKISSHRMKSLTFISCSKLVEVDIVTPNLHRLKYEEILSIERHYEETADNISFKVLPVFMYDAFFQHYFQFLSDN</sequence>
<dbReference type="CDD" id="cd22160">
    <property type="entry name" value="F-box_AtFBL13-like"/>
    <property type="match status" value="1"/>
</dbReference>
<keyword evidence="3" id="KW-1185">Reference proteome</keyword>
<dbReference type="SUPFAM" id="SSF52058">
    <property type="entry name" value="L domain-like"/>
    <property type="match status" value="1"/>
</dbReference>
<dbReference type="Proteomes" id="UP000327013">
    <property type="component" value="Chromosome 6"/>
</dbReference>
<name>A0A5N6RDR7_9ROSI</name>
<dbReference type="PANTHER" id="PTHR34145:SF28">
    <property type="entry name" value="F-BOX DOMAIN-CONTAINING PROTEIN"/>
    <property type="match status" value="1"/>
</dbReference>
<dbReference type="InterPro" id="IPR001810">
    <property type="entry name" value="F-box_dom"/>
</dbReference>
<dbReference type="InterPro" id="IPR055357">
    <property type="entry name" value="LRR_At1g61320_AtMIF1"/>
</dbReference>
<dbReference type="InterPro" id="IPR036047">
    <property type="entry name" value="F-box-like_dom_sf"/>
</dbReference>
<dbReference type="Gene3D" id="3.80.10.10">
    <property type="entry name" value="Ribonuclease Inhibitor"/>
    <property type="match status" value="1"/>
</dbReference>
<organism evidence="2 3">
    <name type="scientific">Carpinus fangiana</name>
    <dbReference type="NCBI Taxonomy" id="176857"/>
    <lineage>
        <taxon>Eukaryota</taxon>
        <taxon>Viridiplantae</taxon>
        <taxon>Streptophyta</taxon>
        <taxon>Embryophyta</taxon>
        <taxon>Tracheophyta</taxon>
        <taxon>Spermatophyta</taxon>
        <taxon>Magnoliopsida</taxon>
        <taxon>eudicotyledons</taxon>
        <taxon>Gunneridae</taxon>
        <taxon>Pentapetalae</taxon>
        <taxon>rosids</taxon>
        <taxon>fabids</taxon>
        <taxon>Fagales</taxon>
        <taxon>Betulaceae</taxon>
        <taxon>Carpinus</taxon>
    </lineage>
</organism>
<feature type="domain" description="F-box" evidence="1">
    <location>
        <begin position="5"/>
        <end position="41"/>
    </location>
</feature>
<dbReference type="PROSITE" id="PS50181">
    <property type="entry name" value="FBOX"/>
    <property type="match status" value="1"/>
</dbReference>
<dbReference type="AlphaFoldDB" id="A0A5N6RDR7"/>
<accession>A0A5N6RDR7</accession>
<dbReference type="SUPFAM" id="SSF81383">
    <property type="entry name" value="F-box domain"/>
    <property type="match status" value="1"/>
</dbReference>
<dbReference type="Pfam" id="PF23622">
    <property type="entry name" value="LRR_At1g61320_AtMIF1"/>
    <property type="match status" value="2"/>
</dbReference>
<protein>
    <recommendedName>
        <fullName evidence="1">F-box domain-containing protein</fullName>
    </recommendedName>
</protein>
<dbReference type="InterPro" id="IPR053772">
    <property type="entry name" value="At1g61320/At1g61330-like"/>
</dbReference>
<evidence type="ECO:0000313" key="2">
    <source>
        <dbReference type="EMBL" id="KAE8077062.1"/>
    </source>
</evidence>
<reference evidence="2 3" key="1">
    <citation type="submission" date="2019-06" db="EMBL/GenBank/DDBJ databases">
        <title>A chromosomal-level reference genome of Carpinus fangiana (Coryloideae, Betulaceae).</title>
        <authorList>
            <person name="Yang X."/>
            <person name="Wang Z."/>
            <person name="Zhang L."/>
            <person name="Hao G."/>
            <person name="Liu J."/>
            <person name="Yang Y."/>
        </authorList>
    </citation>
    <scope>NUCLEOTIDE SEQUENCE [LARGE SCALE GENOMIC DNA]</scope>
    <source>
        <strain evidence="2">Cfa_2016G</strain>
        <tissue evidence="2">Leaf</tissue>
    </source>
</reference>
<dbReference type="Pfam" id="PF00646">
    <property type="entry name" value="F-box"/>
    <property type="match status" value="1"/>
</dbReference>
<dbReference type="Gene3D" id="1.20.1280.50">
    <property type="match status" value="1"/>
</dbReference>
<dbReference type="OrthoDB" id="1534647at2759"/>
<gene>
    <name evidence="2" type="ORF">FH972_015667</name>
</gene>
<dbReference type="InterPro" id="IPR053781">
    <property type="entry name" value="F-box_AtFBL13-like"/>
</dbReference>
<evidence type="ECO:0000313" key="3">
    <source>
        <dbReference type="Proteomes" id="UP000327013"/>
    </source>
</evidence>
<evidence type="ECO:0000259" key="1">
    <source>
        <dbReference type="PROSITE" id="PS50181"/>
    </source>
</evidence>
<dbReference type="InterPro" id="IPR032675">
    <property type="entry name" value="LRR_dom_sf"/>
</dbReference>
<dbReference type="PANTHER" id="PTHR34145">
    <property type="entry name" value="OS02G0105600 PROTEIN"/>
    <property type="match status" value="1"/>
</dbReference>
<proteinExistence type="predicted"/>
<dbReference type="EMBL" id="CM017326">
    <property type="protein sequence ID" value="KAE8077062.1"/>
    <property type="molecule type" value="Genomic_DNA"/>
</dbReference>